<dbReference type="PANTHER" id="PTHR43855:SF1">
    <property type="entry name" value="THIOSULFATE SULFURTRANSFERASE"/>
    <property type="match status" value="1"/>
</dbReference>
<dbReference type="Proteomes" id="UP001250858">
    <property type="component" value="Chromosome"/>
</dbReference>
<keyword evidence="3 5" id="KW-0808">Transferase</keyword>
<dbReference type="CDD" id="cd01448">
    <property type="entry name" value="TST_Repeat_1"/>
    <property type="match status" value="1"/>
</dbReference>
<evidence type="ECO:0000256" key="3">
    <source>
        <dbReference type="RuleBase" id="RU000507"/>
    </source>
</evidence>
<feature type="domain" description="Rhodanese" evidence="4">
    <location>
        <begin position="162"/>
        <end position="280"/>
    </location>
</feature>
<dbReference type="Pfam" id="PF00581">
    <property type="entry name" value="Rhodanese"/>
    <property type="match status" value="2"/>
</dbReference>
<keyword evidence="1" id="KW-0677">Repeat</keyword>
<dbReference type="InterPro" id="IPR001763">
    <property type="entry name" value="Rhodanese-like_dom"/>
</dbReference>
<comment type="catalytic activity">
    <reaction evidence="2">
        <text>thiosulfate + hydrogen cyanide = thiocyanate + sulfite + 2 H(+)</text>
        <dbReference type="Rhea" id="RHEA:16881"/>
        <dbReference type="ChEBI" id="CHEBI:15378"/>
        <dbReference type="ChEBI" id="CHEBI:17359"/>
        <dbReference type="ChEBI" id="CHEBI:18022"/>
        <dbReference type="ChEBI" id="CHEBI:18407"/>
        <dbReference type="ChEBI" id="CHEBI:33542"/>
        <dbReference type="EC" id="2.8.1.1"/>
    </reaction>
</comment>
<evidence type="ECO:0000256" key="1">
    <source>
        <dbReference type="ARBA" id="ARBA00022737"/>
    </source>
</evidence>
<keyword evidence="6" id="KW-1185">Reference proteome</keyword>
<organism evidence="5 6">
    <name type="scientific">Streptomyces roseicoloratus</name>
    <dbReference type="NCBI Taxonomy" id="2508722"/>
    <lineage>
        <taxon>Bacteria</taxon>
        <taxon>Bacillati</taxon>
        <taxon>Actinomycetota</taxon>
        <taxon>Actinomycetes</taxon>
        <taxon>Kitasatosporales</taxon>
        <taxon>Streptomycetaceae</taxon>
        <taxon>Streptomyces</taxon>
    </lineage>
</organism>
<feature type="domain" description="Rhodanese" evidence="4">
    <location>
        <begin position="42"/>
        <end position="132"/>
    </location>
</feature>
<dbReference type="PROSITE" id="PS50206">
    <property type="entry name" value="RHODANESE_3"/>
    <property type="match status" value="2"/>
</dbReference>
<accession>A0ABY9RQ96</accession>
<sequence>MTAKNRDGLLVSAERIQEHLRTPVDGLVLVEITDGGNDGGGRAGRIPGAVRLDWTGDLQDPVRRDLIGPEAFAALLGRHGIGEDDTVVFYSGNNNWWAAAGYWQFRLYGHRELRLLDGGRARWEAIGAPLTTEAPARPEVRYPVPAGTDETIRARREDMLDHIGRRTLLDVRSLEEYLGHSNTPPGVPDDIGVRCGHALSAEHIPWHTAVDADGTFRDEDELRAAYGELRTDVPTVVYCRVGWRSAHSWFVLHELLGMTDVRNYDGAWREFGSLIGAPIVKGPKQWGPDPIPSVVPQRTAASEVTARA</sequence>
<evidence type="ECO:0000259" key="4">
    <source>
        <dbReference type="PROSITE" id="PS50206"/>
    </source>
</evidence>
<dbReference type="InterPro" id="IPR001307">
    <property type="entry name" value="Thiosulphate_STrfase_CS"/>
</dbReference>
<dbReference type="GO" id="GO:0016740">
    <property type="term" value="F:transferase activity"/>
    <property type="evidence" value="ECO:0007669"/>
    <property type="project" value="UniProtKB-KW"/>
</dbReference>
<dbReference type="PANTHER" id="PTHR43855">
    <property type="entry name" value="THIOSULFATE SULFURTRANSFERASE"/>
    <property type="match status" value="1"/>
</dbReference>
<proteinExistence type="predicted"/>
<dbReference type="SUPFAM" id="SSF52821">
    <property type="entry name" value="Rhodanese/Cell cycle control phosphatase"/>
    <property type="match status" value="2"/>
</dbReference>
<protein>
    <recommendedName>
        <fullName evidence="3">Sulfurtransferase</fullName>
    </recommendedName>
</protein>
<reference evidence="5 6" key="1">
    <citation type="submission" date="2023-09" db="EMBL/GenBank/DDBJ databases">
        <title>Complete genome of Streptomyces roseicoloratus T14.</title>
        <authorList>
            <person name="Bashizi T."/>
            <person name="Kim M.-J."/>
            <person name="Lee G."/>
            <person name="Tagele S.B."/>
            <person name="Shin J.-H."/>
        </authorList>
    </citation>
    <scope>NUCLEOTIDE SEQUENCE [LARGE SCALE GENOMIC DNA]</scope>
    <source>
        <strain evidence="5 6">T14</strain>
    </source>
</reference>
<dbReference type="PROSITE" id="PS00683">
    <property type="entry name" value="RHODANESE_2"/>
    <property type="match status" value="1"/>
</dbReference>
<dbReference type="SMART" id="SM00450">
    <property type="entry name" value="RHOD"/>
    <property type="match status" value="2"/>
</dbReference>
<evidence type="ECO:0000256" key="2">
    <source>
        <dbReference type="ARBA" id="ARBA00047549"/>
    </source>
</evidence>
<dbReference type="InterPro" id="IPR051126">
    <property type="entry name" value="Thiosulfate_sulfurtransferase"/>
</dbReference>
<dbReference type="InterPro" id="IPR036873">
    <property type="entry name" value="Rhodanese-like_dom_sf"/>
</dbReference>
<dbReference type="CDD" id="cd01449">
    <property type="entry name" value="TST_Repeat_2"/>
    <property type="match status" value="1"/>
</dbReference>
<evidence type="ECO:0000313" key="6">
    <source>
        <dbReference type="Proteomes" id="UP001250858"/>
    </source>
</evidence>
<gene>
    <name evidence="5" type="ORF">RGF97_05170</name>
</gene>
<dbReference type="Gene3D" id="3.40.250.10">
    <property type="entry name" value="Rhodanese-like domain"/>
    <property type="match status" value="2"/>
</dbReference>
<name>A0ABY9RQ96_9ACTN</name>
<dbReference type="EMBL" id="CP133762">
    <property type="protein sequence ID" value="WMX44366.1"/>
    <property type="molecule type" value="Genomic_DNA"/>
</dbReference>
<evidence type="ECO:0000313" key="5">
    <source>
        <dbReference type="EMBL" id="WMX44366.1"/>
    </source>
</evidence>
<dbReference type="RefSeq" id="WP_309547977.1">
    <property type="nucleotide sequence ID" value="NZ_CP133762.1"/>
</dbReference>